<proteinExistence type="predicted"/>
<dbReference type="PANTHER" id="PTHR31064:SF37">
    <property type="entry name" value="TRANSPORTER, PUTATIVE (EUROFUNG)-RELATED"/>
    <property type="match status" value="1"/>
</dbReference>
<evidence type="ECO:0000256" key="4">
    <source>
        <dbReference type="ARBA" id="ARBA00022989"/>
    </source>
</evidence>
<keyword evidence="2" id="KW-0813">Transport</keyword>
<gene>
    <name evidence="7" type="ORF">BJX66DRAFT_320241</name>
</gene>
<keyword evidence="4" id="KW-1133">Transmembrane helix</keyword>
<protein>
    <submittedName>
        <fullName evidence="7">Cation transporter</fullName>
    </submittedName>
</protein>
<evidence type="ECO:0000256" key="1">
    <source>
        <dbReference type="ARBA" id="ARBA00004141"/>
    </source>
</evidence>
<dbReference type="Pfam" id="PF02386">
    <property type="entry name" value="TrkH"/>
    <property type="match status" value="1"/>
</dbReference>
<keyword evidence="5" id="KW-0406">Ion transport</keyword>
<keyword evidence="3" id="KW-0812">Transmembrane</keyword>
<evidence type="ECO:0000256" key="3">
    <source>
        <dbReference type="ARBA" id="ARBA00022692"/>
    </source>
</evidence>
<evidence type="ECO:0000313" key="8">
    <source>
        <dbReference type="Proteomes" id="UP001610563"/>
    </source>
</evidence>
<comment type="caution">
    <text evidence="7">The sequence shown here is derived from an EMBL/GenBank/DDBJ whole genome shotgun (WGS) entry which is preliminary data.</text>
</comment>
<keyword evidence="8" id="KW-1185">Reference proteome</keyword>
<dbReference type="InterPro" id="IPR051143">
    <property type="entry name" value="TrkH_K-transport"/>
</dbReference>
<dbReference type="EMBL" id="JBFTWV010000365">
    <property type="protein sequence ID" value="KAL2782634.1"/>
    <property type="molecule type" value="Genomic_DNA"/>
</dbReference>
<evidence type="ECO:0000313" key="7">
    <source>
        <dbReference type="EMBL" id="KAL2782634.1"/>
    </source>
</evidence>
<organism evidence="7 8">
    <name type="scientific">Aspergillus keveii</name>
    <dbReference type="NCBI Taxonomy" id="714993"/>
    <lineage>
        <taxon>Eukaryota</taxon>
        <taxon>Fungi</taxon>
        <taxon>Dikarya</taxon>
        <taxon>Ascomycota</taxon>
        <taxon>Pezizomycotina</taxon>
        <taxon>Eurotiomycetes</taxon>
        <taxon>Eurotiomycetidae</taxon>
        <taxon>Eurotiales</taxon>
        <taxon>Aspergillaceae</taxon>
        <taxon>Aspergillus</taxon>
        <taxon>Aspergillus subgen. Nidulantes</taxon>
    </lineage>
</organism>
<evidence type="ECO:0000256" key="2">
    <source>
        <dbReference type="ARBA" id="ARBA00022448"/>
    </source>
</evidence>
<evidence type="ECO:0000256" key="5">
    <source>
        <dbReference type="ARBA" id="ARBA00023065"/>
    </source>
</evidence>
<dbReference type="PANTHER" id="PTHR31064">
    <property type="entry name" value="POTASSIUM TRANSPORT PROTEIN DDB_G0292412-RELATED"/>
    <property type="match status" value="1"/>
</dbReference>
<keyword evidence="6" id="KW-0472">Membrane</keyword>
<dbReference type="Proteomes" id="UP001610563">
    <property type="component" value="Unassembled WGS sequence"/>
</dbReference>
<evidence type="ECO:0000256" key="6">
    <source>
        <dbReference type="ARBA" id="ARBA00023136"/>
    </source>
</evidence>
<name>A0ABR4FHB9_9EURO</name>
<dbReference type="InterPro" id="IPR003445">
    <property type="entry name" value="Cat_transpt"/>
</dbReference>
<sequence length="190" mass="21269">MMYLSPFPVLVTMRHTNVYDERSLGIYAADAVYNQQSTQSMFTILLRHHLLAKKSTFRDFVREQLRDHLTHDLWWLALSVLLISIIESRNYTLDPVGYSTFNILFEVVSTYSCVGISIGYPGGNRSFCGVWHSPSKLILAVVALHGRHRGLPVAIDKAVMLPNESLAWLGEDAASKNEQSVDVTFGPGAV</sequence>
<comment type="subcellular location">
    <subcellularLocation>
        <location evidence="1">Membrane</location>
        <topology evidence="1">Multi-pass membrane protein</topology>
    </subcellularLocation>
</comment>
<accession>A0ABR4FHB9</accession>
<reference evidence="7 8" key="1">
    <citation type="submission" date="2024-07" db="EMBL/GenBank/DDBJ databases">
        <title>Section-level genome sequencing and comparative genomics of Aspergillus sections Usti and Cavernicolus.</title>
        <authorList>
            <consortium name="Lawrence Berkeley National Laboratory"/>
            <person name="Nybo J.L."/>
            <person name="Vesth T.C."/>
            <person name="Theobald S."/>
            <person name="Frisvad J.C."/>
            <person name="Larsen T.O."/>
            <person name="Kjaerboelling I."/>
            <person name="Rothschild-Mancinelli K."/>
            <person name="Lyhne E.K."/>
            <person name="Kogle M.E."/>
            <person name="Barry K."/>
            <person name="Clum A."/>
            <person name="Na H."/>
            <person name="Ledsgaard L."/>
            <person name="Lin J."/>
            <person name="Lipzen A."/>
            <person name="Kuo A."/>
            <person name="Riley R."/>
            <person name="Mondo S."/>
            <person name="Labutti K."/>
            <person name="Haridas S."/>
            <person name="Pangalinan J."/>
            <person name="Salamov A.A."/>
            <person name="Simmons B.A."/>
            <person name="Magnuson J.K."/>
            <person name="Chen J."/>
            <person name="Drula E."/>
            <person name="Henrissat B."/>
            <person name="Wiebenga A."/>
            <person name="Lubbers R.J."/>
            <person name="Gomes A.C."/>
            <person name="Makela M.R."/>
            <person name="Stajich J."/>
            <person name="Grigoriev I.V."/>
            <person name="Mortensen U.H."/>
            <person name="De Vries R.P."/>
            <person name="Baker S.E."/>
            <person name="Andersen M.R."/>
        </authorList>
    </citation>
    <scope>NUCLEOTIDE SEQUENCE [LARGE SCALE GENOMIC DNA]</scope>
    <source>
        <strain evidence="7 8">CBS 209.92</strain>
    </source>
</reference>